<feature type="chain" id="PRO_5039251405" evidence="1">
    <location>
        <begin position="22"/>
        <end position="164"/>
    </location>
</feature>
<protein>
    <submittedName>
        <fullName evidence="2">Uncharacterized protein</fullName>
    </submittedName>
</protein>
<evidence type="ECO:0000256" key="1">
    <source>
        <dbReference type="SAM" id="SignalP"/>
    </source>
</evidence>
<keyword evidence="1" id="KW-0732">Signal</keyword>
<reference evidence="2 3" key="1">
    <citation type="submission" date="2013-08" db="EMBL/GenBank/DDBJ databases">
        <title>The genome sequence of Knoellia subterranea.</title>
        <authorList>
            <person name="Zhu W."/>
            <person name="Wang G."/>
        </authorList>
    </citation>
    <scope>NUCLEOTIDE SEQUENCE [LARGE SCALE GENOMIC DNA]</scope>
    <source>
        <strain evidence="2 3">KCTC 19937</strain>
    </source>
</reference>
<name>A0A0A0JIC6_9MICO</name>
<dbReference type="PROSITE" id="PS51318">
    <property type="entry name" value="TAT"/>
    <property type="match status" value="1"/>
</dbReference>
<dbReference type="AlphaFoldDB" id="A0A0A0JIC6"/>
<dbReference type="OrthoDB" id="3788955at2"/>
<proteinExistence type="predicted"/>
<keyword evidence="3" id="KW-1185">Reference proteome</keyword>
<sequence>MSRRKVSRRALCAIAASTALAASSVVVATAPASAEPGSNNGNVVFRDHFTFKVSHIEQEEHGDEFCDVPFLVLWEGQSTITDMTTVRRGDAYYSSYQTSQINRYTNLDTGASFQDRVSFSWKDQKVDIDENGFLTATWQDRLGWKLFDQNGKLVGVDAGWSGTP</sequence>
<organism evidence="2 3">
    <name type="scientific">Knoellia subterranea KCTC 19937</name>
    <dbReference type="NCBI Taxonomy" id="1385521"/>
    <lineage>
        <taxon>Bacteria</taxon>
        <taxon>Bacillati</taxon>
        <taxon>Actinomycetota</taxon>
        <taxon>Actinomycetes</taxon>
        <taxon>Micrococcales</taxon>
        <taxon>Intrasporangiaceae</taxon>
        <taxon>Knoellia</taxon>
    </lineage>
</organism>
<comment type="caution">
    <text evidence="2">The sequence shown here is derived from an EMBL/GenBank/DDBJ whole genome shotgun (WGS) entry which is preliminary data.</text>
</comment>
<dbReference type="InterPro" id="IPR006311">
    <property type="entry name" value="TAT_signal"/>
</dbReference>
<dbReference type="RefSeq" id="WP_035905753.1">
    <property type="nucleotide sequence ID" value="NZ_AVPK01000007.1"/>
</dbReference>
<dbReference type="Proteomes" id="UP000030011">
    <property type="component" value="Unassembled WGS sequence"/>
</dbReference>
<feature type="signal peptide" evidence="1">
    <location>
        <begin position="1"/>
        <end position="21"/>
    </location>
</feature>
<dbReference type="EMBL" id="AVPK01000007">
    <property type="protein sequence ID" value="KGN36873.1"/>
    <property type="molecule type" value="Genomic_DNA"/>
</dbReference>
<evidence type="ECO:0000313" key="3">
    <source>
        <dbReference type="Proteomes" id="UP000030011"/>
    </source>
</evidence>
<accession>A0A0A0JIC6</accession>
<gene>
    <name evidence="2" type="ORF">N803_15785</name>
</gene>
<dbReference type="STRING" id="1385521.N803_15785"/>
<evidence type="ECO:0000313" key="2">
    <source>
        <dbReference type="EMBL" id="KGN36873.1"/>
    </source>
</evidence>